<dbReference type="GO" id="GO:0006742">
    <property type="term" value="P:NADP+ catabolic process"/>
    <property type="evidence" value="ECO:0007669"/>
    <property type="project" value="TreeGrafter"/>
</dbReference>
<dbReference type="InterPro" id="IPR020476">
    <property type="entry name" value="Nudix_hydrolase"/>
</dbReference>
<sequence>MTTRQKDSHCTYCGAEFAPDAGWPRTCAACGGVTYRNPLPVAIALLPVRTPGGTGLLLVRRSIEPRRGLLALPGGFVDLGETWQEAVVRELEEETGIKAAAGDVRLADALSGDTGHLLVFGLLPERTAEDLPPAVATDETDGREILLAPAELAFPLHTEAARNWFGGRY</sequence>
<dbReference type="PRINTS" id="PR00502">
    <property type="entry name" value="NUDIXFAMILY"/>
</dbReference>
<dbReference type="PANTHER" id="PTHR42904:SF6">
    <property type="entry name" value="NAD-CAPPED RNA HYDROLASE NUDT12"/>
    <property type="match status" value="1"/>
</dbReference>
<dbReference type="PROSITE" id="PS51462">
    <property type="entry name" value="NUDIX"/>
    <property type="match status" value="1"/>
</dbReference>
<dbReference type="Proteomes" id="UP000198280">
    <property type="component" value="Unassembled WGS sequence"/>
</dbReference>
<evidence type="ECO:0000256" key="2">
    <source>
        <dbReference type="ARBA" id="ARBA00001947"/>
    </source>
</evidence>
<dbReference type="AlphaFoldDB" id="A0A239L993"/>
<evidence type="ECO:0000313" key="10">
    <source>
        <dbReference type="EMBL" id="SNT26478.1"/>
    </source>
</evidence>
<comment type="cofactor">
    <cofactor evidence="2">
        <name>Zn(2+)</name>
        <dbReference type="ChEBI" id="CHEBI:29105"/>
    </cofactor>
</comment>
<protein>
    <submittedName>
        <fullName evidence="10">ADP-ribose pyrophosphatase YjhB, NUDIX family</fullName>
    </submittedName>
</protein>
<dbReference type="PROSITE" id="PS00893">
    <property type="entry name" value="NUDIX_BOX"/>
    <property type="match status" value="1"/>
</dbReference>
<keyword evidence="6" id="KW-0460">Magnesium</keyword>
<dbReference type="PANTHER" id="PTHR42904">
    <property type="entry name" value="NUDIX HYDROLASE, NUDC SUBFAMILY"/>
    <property type="match status" value="1"/>
</dbReference>
<dbReference type="GO" id="GO:0035529">
    <property type="term" value="F:NADH pyrophosphatase activity"/>
    <property type="evidence" value="ECO:0007669"/>
    <property type="project" value="TreeGrafter"/>
</dbReference>
<evidence type="ECO:0000313" key="11">
    <source>
        <dbReference type="Proteomes" id="UP000198280"/>
    </source>
</evidence>
<dbReference type="OrthoDB" id="5417595at2"/>
<dbReference type="GO" id="GO:0019677">
    <property type="term" value="P:NAD+ catabolic process"/>
    <property type="evidence" value="ECO:0007669"/>
    <property type="project" value="TreeGrafter"/>
</dbReference>
<dbReference type="Pfam" id="PF00293">
    <property type="entry name" value="NUDIX"/>
    <property type="match status" value="1"/>
</dbReference>
<comment type="catalytic activity">
    <reaction evidence="7">
        <text>a 5'-end NAD(+)-phospho-ribonucleoside in mRNA + H2O = a 5'-end phospho-adenosine-phospho-ribonucleoside in mRNA + beta-nicotinamide D-ribonucleotide + 2 H(+)</text>
        <dbReference type="Rhea" id="RHEA:60876"/>
        <dbReference type="Rhea" id="RHEA-COMP:15698"/>
        <dbReference type="Rhea" id="RHEA-COMP:15719"/>
        <dbReference type="ChEBI" id="CHEBI:14649"/>
        <dbReference type="ChEBI" id="CHEBI:15377"/>
        <dbReference type="ChEBI" id="CHEBI:15378"/>
        <dbReference type="ChEBI" id="CHEBI:144029"/>
        <dbReference type="ChEBI" id="CHEBI:144051"/>
    </reaction>
    <physiologicalReaction direction="left-to-right" evidence="7">
        <dbReference type="Rhea" id="RHEA:60877"/>
    </physiologicalReaction>
</comment>
<evidence type="ECO:0000256" key="8">
    <source>
        <dbReference type="RuleBase" id="RU003476"/>
    </source>
</evidence>
<accession>A0A239L993</accession>
<feature type="domain" description="Nudix hydrolase" evidence="9">
    <location>
        <begin position="38"/>
        <end position="169"/>
    </location>
</feature>
<dbReference type="InterPro" id="IPR015797">
    <property type="entry name" value="NUDIX_hydrolase-like_dom_sf"/>
</dbReference>
<dbReference type="EMBL" id="FZOF01000018">
    <property type="protein sequence ID" value="SNT26478.1"/>
    <property type="molecule type" value="Genomic_DNA"/>
</dbReference>
<evidence type="ECO:0000256" key="7">
    <source>
        <dbReference type="ARBA" id="ARBA00023679"/>
    </source>
</evidence>
<dbReference type="GO" id="GO:0046872">
    <property type="term" value="F:metal ion binding"/>
    <property type="evidence" value="ECO:0007669"/>
    <property type="project" value="UniProtKB-KW"/>
</dbReference>
<comment type="cofactor">
    <cofactor evidence="1">
        <name>Mg(2+)</name>
        <dbReference type="ChEBI" id="CHEBI:18420"/>
    </cofactor>
</comment>
<dbReference type="SUPFAM" id="SSF55811">
    <property type="entry name" value="Nudix"/>
    <property type="match status" value="1"/>
</dbReference>
<keyword evidence="4" id="KW-0479">Metal-binding</keyword>
<dbReference type="RefSeq" id="WP_089226843.1">
    <property type="nucleotide sequence ID" value="NZ_FZOF01000018.1"/>
</dbReference>
<keyword evidence="5 8" id="KW-0378">Hydrolase</keyword>
<organism evidence="10 11">
    <name type="scientific">Actinacidiphila glaucinigra</name>
    <dbReference type="NCBI Taxonomy" id="235986"/>
    <lineage>
        <taxon>Bacteria</taxon>
        <taxon>Bacillati</taxon>
        <taxon>Actinomycetota</taxon>
        <taxon>Actinomycetes</taxon>
        <taxon>Kitasatosporales</taxon>
        <taxon>Streptomycetaceae</taxon>
        <taxon>Actinacidiphila</taxon>
    </lineage>
</organism>
<proteinExistence type="inferred from homology"/>
<evidence type="ECO:0000256" key="1">
    <source>
        <dbReference type="ARBA" id="ARBA00001946"/>
    </source>
</evidence>
<evidence type="ECO:0000256" key="3">
    <source>
        <dbReference type="ARBA" id="ARBA00009595"/>
    </source>
</evidence>
<name>A0A239L993_9ACTN</name>
<keyword evidence="11" id="KW-1185">Reference proteome</keyword>
<evidence type="ECO:0000256" key="5">
    <source>
        <dbReference type="ARBA" id="ARBA00022801"/>
    </source>
</evidence>
<evidence type="ECO:0000259" key="9">
    <source>
        <dbReference type="PROSITE" id="PS51462"/>
    </source>
</evidence>
<dbReference type="Gene3D" id="3.90.79.10">
    <property type="entry name" value="Nucleoside Triphosphate Pyrophosphohydrolase"/>
    <property type="match status" value="1"/>
</dbReference>
<comment type="similarity">
    <text evidence="3">Belongs to the Nudix hydrolase family. NudC subfamily.</text>
</comment>
<dbReference type="InterPro" id="IPR020084">
    <property type="entry name" value="NUDIX_hydrolase_CS"/>
</dbReference>
<dbReference type="InterPro" id="IPR050241">
    <property type="entry name" value="NAD-cap_RNA_hydrolase_NudC"/>
</dbReference>
<dbReference type="GO" id="GO:0005829">
    <property type="term" value="C:cytosol"/>
    <property type="evidence" value="ECO:0007669"/>
    <property type="project" value="TreeGrafter"/>
</dbReference>
<gene>
    <name evidence="10" type="ORF">SAMN05216252_118151</name>
</gene>
<evidence type="ECO:0000256" key="4">
    <source>
        <dbReference type="ARBA" id="ARBA00022723"/>
    </source>
</evidence>
<dbReference type="InterPro" id="IPR000086">
    <property type="entry name" value="NUDIX_hydrolase_dom"/>
</dbReference>
<evidence type="ECO:0000256" key="6">
    <source>
        <dbReference type="ARBA" id="ARBA00022842"/>
    </source>
</evidence>
<reference evidence="10 11" key="1">
    <citation type="submission" date="2017-06" db="EMBL/GenBank/DDBJ databases">
        <authorList>
            <person name="Kim H.J."/>
            <person name="Triplett B.A."/>
        </authorList>
    </citation>
    <scope>NUCLEOTIDE SEQUENCE [LARGE SCALE GENOMIC DNA]</scope>
    <source>
        <strain evidence="10 11">CGMCC 4.1858</strain>
    </source>
</reference>